<dbReference type="Gene3D" id="1.10.510.10">
    <property type="entry name" value="Transferase(Phosphotransferase) domain 1"/>
    <property type="match status" value="2"/>
</dbReference>
<dbReference type="PROSITE" id="PS50011">
    <property type="entry name" value="PROTEIN_KINASE_DOM"/>
    <property type="match status" value="1"/>
</dbReference>
<feature type="compositionally biased region" description="Basic and acidic residues" evidence="1">
    <location>
        <begin position="1037"/>
        <end position="1063"/>
    </location>
</feature>
<feature type="region of interest" description="Disordered" evidence="1">
    <location>
        <begin position="975"/>
        <end position="1073"/>
    </location>
</feature>
<dbReference type="Gene3D" id="3.30.200.20">
    <property type="entry name" value="Phosphorylase Kinase, domain 1"/>
    <property type="match status" value="1"/>
</dbReference>
<dbReference type="GO" id="GO:0005524">
    <property type="term" value="F:ATP binding"/>
    <property type="evidence" value="ECO:0007669"/>
    <property type="project" value="InterPro"/>
</dbReference>
<evidence type="ECO:0000313" key="3">
    <source>
        <dbReference type="EMBL" id="KAF3143776.1"/>
    </source>
</evidence>
<name>A0A7C8PCE3_ORBOL</name>
<dbReference type="InterPro" id="IPR011009">
    <property type="entry name" value="Kinase-like_dom_sf"/>
</dbReference>
<sequence length="1073" mass="121781">MPFQSFRKVFTPERIDDAVYGIKEADMEFSQKGDVAAWVKSHARRIFAILILLGSKEHLIAKFMGRDIFQGKYDEKLPFSREDLDAIIPEIAAEFYEKQWEFVSPVWSKNVVHRELPSDVRLPFVLNEKLGRGGFGVVYKIKLHEHHQRTVLFPENKNQQIVRKEFRSAPPRVESQLTAGSRSDSASTESDYAKELRNLSILNELKHPNIIQLVTSYTYRGKHNLVFPLIEDGDLGKLLRGNREDYPSLRRNESFLIALCELSSAIERVHDYTVERFDIKLMGCHYDLKPQNILVQGSKFILADFGLSRLSADSDQQLFAGGGSDYFAPECTDPEKDFAKRAIDRSSDVWSFGCIISEILTYMKMGPTGVRTFRERRKVLIKSQKVSAFHKGIGQRNQNFDEWLLSPEVQDGADGFSRNMVNLIKRMTTLDQKSRPTAKEVTADLQKTTIQALYFSVWGLYKSLQGMEKLKDSFEAYSEYMRIKSWGFVLGFDPETQGELVTSSLPETMPLVEMYKCLAEIQEELEATIERCEDSCSPLFGSLRSLGDKLYNTLPSEVAMKASAHWEIEMIRTENLDTLLETAEAAENVNTKIATLARIKRMSVLATAQPSGLTKDGLEISPDSVREGSPFENHLYASVESAAAPKRKVLIEWIRYSIVDTNLFEKLLVRIKSLAVLLNSIETPPDFRILHCSNYLHKGSDGAFGLVFDLPDQSVSVPRSLAAIIHKTRNFRERPSLGSRFKLALSLAVSLSGFHKVGWLHKSISASNVLLLIDPKEAESTVASTWLTDSYLIGFNRSREDDIQAFTLGQTRYEQVTQYYHPDYAQTSFPHPPYRLHYDYYSLGLVLLEVGMWESLSTLVKGVGSGESSRRRNTSVSNRYHEMRGYLVQKRLVMLGHTMGEEYQAVVQACLSGFEELANSTSQARDNVAMQLKFEEKVVQRLRKSISNVELESDKETFIRPPPKTTVKIQYTTVTVESSGVSTEAPEPDDTEELDDKDDENDDSNKPTPKPEPSKKPTKEEIKAALGGEEYPEEDIKDIKKEKVTNDVKDALKDIFGKEKMPDEIGEQEQGYY</sequence>
<dbReference type="Proteomes" id="UP000480548">
    <property type="component" value="Unassembled WGS sequence"/>
</dbReference>
<dbReference type="Pfam" id="PF24476">
    <property type="entry name" value="DUF7580"/>
    <property type="match status" value="1"/>
</dbReference>
<dbReference type="Pfam" id="PF00069">
    <property type="entry name" value="Pkinase"/>
    <property type="match status" value="1"/>
</dbReference>
<dbReference type="GO" id="GO:0004672">
    <property type="term" value="F:protein kinase activity"/>
    <property type="evidence" value="ECO:0007669"/>
    <property type="project" value="InterPro"/>
</dbReference>
<reference evidence="3 4" key="1">
    <citation type="submission" date="2019-06" db="EMBL/GenBank/DDBJ databases">
        <authorList>
            <person name="Palmer J.M."/>
        </authorList>
    </citation>
    <scope>NUCLEOTIDE SEQUENCE [LARGE SCALE GENOMIC DNA]</scope>
    <source>
        <strain evidence="3 4">TWF703</strain>
    </source>
</reference>
<dbReference type="AlphaFoldDB" id="A0A7C8PCE3"/>
<protein>
    <recommendedName>
        <fullName evidence="2">Protein kinase domain-containing protein</fullName>
    </recommendedName>
</protein>
<feature type="domain" description="Protein kinase" evidence="2">
    <location>
        <begin position="124"/>
        <end position="455"/>
    </location>
</feature>
<dbReference type="PANTHER" id="PTHR37542:SF3">
    <property type="entry name" value="PRION-INHIBITION AND PROPAGATION HELO DOMAIN-CONTAINING PROTEIN"/>
    <property type="match status" value="1"/>
</dbReference>
<dbReference type="SMART" id="SM00220">
    <property type="entry name" value="S_TKc"/>
    <property type="match status" value="1"/>
</dbReference>
<feature type="compositionally biased region" description="Low complexity" evidence="1">
    <location>
        <begin position="975"/>
        <end position="985"/>
    </location>
</feature>
<evidence type="ECO:0000313" key="4">
    <source>
        <dbReference type="Proteomes" id="UP000480548"/>
    </source>
</evidence>
<dbReference type="InterPro" id="IPR000719">
    <property type="entry name" value="Prot_kinase_dom"/>
</dbReference>
<feature type="region of interest" description="Disordered" evidence="1">
    <location>
        <begin position="167"/>
        <end position="189"/>
    </location>
</feature>
<organism evidence="3 4">
    <name type="scientific">Orbilia oligospora</name>
    <name type="common">Nematode-trapping fungus</name>
    <name type="synonym">Arthrobotrys oligospora</name>
    <dbReference type="NCBI Taxonomy" id="2813651"/>
    <lineage>
        <taxon>Eukaryota</taxon>
        <taxon>Fungi</taxon>
        <taxon>Dikarya</taxon>
        <taxon>Ascomycota</taxon>
        <taxon>Pezizomycotina</taxon>
        <taxon>Orbiliomycetes</taxon>
        <taxon>Orbiliales</taxon>
        <taxon>Orbiliaceae</taxon>
        <taxon>Orbilia</taxon>
    </lineage>
</organism>
<dbReference type="PANTHER" id="PTHR37542">
    <property type="entry name" value="HELO DOMAIN-CONTAINING PROTEIN-RELATED"/>
    <property type="match status" value="1"/>
</dbReference>
<feature type="compositionally biased region" description="Polar residues" evidence="1">
    <location>
        <begin position="175"/>
        <end position="189"/>
    </location>
</feature>
<dbReference type="SUPFAM" id="SSF56112">
    <property type="entry name" value="Protein kinase-like (PK-like)"/>
    <property type="match status" value="2"/>
</dbReference>
<proteinExistence type="predicted"/>
<evidence type="ECO:0000259" key="2">
    <source>
        <dbReference type="PROSITE" id="PS50011"/>
    </source>
</evidence>
<comment type="caution">
    <text evidence="3">The sequence shown here is derived from an EMBL/GenBank/DDBJ whole genome shotgun (WGS) entry which is preliminary data.</text>
</comment>
<feature type="compositionally biased region" description="Basic and acidic residues" evidence="1">
    <location>
        <begin position="1012"/>
        <end position="1023"/>
    </location>
</feature>
<dbReference type="InterPro" id="IPR056002">
    <property type="entry name" value="DUF7580"/>
</dbReference>
<feature type="compositionally biased region" description="Acidic residues" evidence="1">
    <location>
        <begin position="986"/>
        <end position="1002"/>
    </location>
</feature>
<accession>A0A7C8PCE3</accession>
<dbReference type="EMBL" id="WIQZ01000008">
    <property type="protein sequence ID" value="KAF3143776.1"/>
    <property type="molecule type" value="Genomic_DNA"/>
</dbReference>
<gene>
    <name evidence="3" type="ORF">TWF703_010182</name>
</gene>
<evidence type="ECO:0000256" key="1">
    <source>
        <dbReference type="SAM" id="MobiDB-lite"/>
    </source>
</evidence>